<dbReference type="PROSITE" id="PS50089">
    <property type="entry name" value="ZF_RING_2"/>
    <property type="match status" value="1"/>
</dbReference>
<gene>
    <name evidence="3" type="ORF">EZS28_021803</name>
</gene>
<dbReference type="SUPFAM" id="SSF57850">
    <property type="entry name" value="RING/U-box"/>
    <property type="match status" value="1"/>
</dbReference>
<reference evidence="3 4" key="1">
    <citation type="submission" date="2019-03" db="EMBL/GenBank/DDBJ databases">
        <title>Single cell metagenomics reveals metabolic interactions within the superorganism composed of flagellate Streblomastix strix and complex community of Bacteroidetes bacteria on its surface.</title>
        <authorList>
            <person name="Treitli S.C."/>
            <person name="Kolisko M."/>
            <person name="Husnik F."/>
            <person name="Keeling P."/>
            <person name="Hampl V."/>
        </authorList>
    </citation>
    <scope>NUCLEOTIDE SEQUENCE [LARGE SCALE GENOMIC DNA]</scope>
    <source>
        <strain evidence="3">ST1C</strain>
    </source>
</reference>
<accession>A0A5J4VJB7</accession>
<keyword evidence="1" id="KW-0479">Metal-binding</keyword>
<dbReference type="EMBL" id="SNRW01006651">
    <property type="protein sequence ID" value="KAA6382668.1"/>
    <property type="molecule type" value="Genomic_DNA"/>
</dbReference>
<keyword evidence="1" id="KW-0863">Zinc-finger</keyword>
<feature type="non-terminal residue" evidence="3">
    <location>
        <position position="1"/>
    </location>
</feature>
<dbReference type="SMART" id="SM00184">
    <property type="entry name" value="RING"/>
    <property type="match status" value="1"/>
</dbReference>
<dbReference type="AlphaFoldDB" id="A0A5J4VJB7"/>
<dbReference type="InterPro" id="IPR013083">
    <property type="entry name" value="Znf_RING/FYVE/PHD"/>
</dbReference>
<evidence type="ECO:0000256" key="1">
    <source>
        <dbReference type="PROSITE-ProRule" id="PRU00175"/>
    </source>
</evidence>
<keyword evidence="1" id="KW-0862">Zinc</keyword>
<dbReference type="GO" id="GO:0008270">
    <property type="term" value="F:zinc ion binding"/>
    <property type="evidence" value="ECO:0007669"/>
    <property type="project" value="UniProtKB-KW"/>
</dbReference>
<feature type="domain" description="RING-type" evidence="2">
    <location>
        <begin position="78"/>
        <end position="121"/>
    </location>
</feature>
<proteinExistence type="predicted"/>
<comment type="caution">
    <text evidence="3">The sequence shown here is derived from an EMBL/GenBank/DDBJ whole genome shotgun (WGS) entry which is preliminary data.</text>
</comment>
<evidence type="ECO:0000313" key="4">
    <source>
        <dbReference type="Proteomes" id="UP000324800"/>
    </source>
</evidence>
<dbReference type="Gene3D" id="3.30.40.10">
    <property type="entry name" value="Zinc/RING finger domain, C3HC4 (zinc finger)"/>
    <property type="match status" value="1"/>
</dbReference>
<organism evidence="3 4">
    <name type="scientific">Streblomastix strix</name>
    <dbReference type="NCBI Taxonomy" id="222440"/>
    <lineage>
        <taxon>Eukaryota</taxon>
        <taxon>Metamonada</taxon>
        <taxon>Preaxostyla</taxon>
        <taxon>Oxymonadida</taxon>
        <taxon>Streblomastigidae</taxon>
        <taxon>Streblomastix</taxon>
    </lineage>
</organism>
<dbReference type="CDD" id="cd16448">
    <property type="entry name" value="RING-H2"/>
    <property type="match status" value="1"/>
</dbReference>
<dbReference type="OrthoDB" id="8062037at2759"/>
<dbReference type="Pfam" id="PF13639">
    <property type="entry name" value="zf-RING_2"/>
    <property type="match status" value="1"/>
</dbReference>
<protein>
    <recommendedName>
        <fullName evidence="2">RING-type domain-containing protein</fullName>
    </recommendedName>
</protein>
<dbReference type="Proteomes" id="UP000324800">
    <property type="component" value="Unassembled WGS sequence"/>
</dbReference>
<sequence>FSQCLWRIDFKRSDGIVSRIPWKKEGQDHIMFDPLEAGTAEYQRLIIHTREANQARQKTLSDFGSERSVAIFPISDSCGLCHKKQSASDEDGVVLIKCGHSFHQLCFQKWKDRKLTCPHCDGPMDVME</sequence>
<evidence type="ECO:0000259" key="2">
    <source>
        <dbReference type="PROSITE" id="PS50089"/>
    </source>
</evidence>
<name>A0A5J4VJB7_9EUKA</name>
<dbReference type="InterPro" id="IPR001841">
    <property type="entry name" value="Znf_RING"/>
</dbReference>
<evidence type="ECO:0000313" key="3">
    <source>
        <dbReference type="EMBL" id="KAA6382668.1"/>
    </source>
</evidence>